<gene>
    <name evidence="2" type="ORF">Vafri_18246</name>
</gene>
<evidence type="ECO:0000313" key="2">
    <source>
        <dbReference type="EMBL" id="GIL64412.1"/>
    </source>
</evidence>
<evidence type="ECO:0000256" key="1">
    <source>
        <dbReference type="SAM" id="MobiDB-lite"/>
    </source>
</evidence>
<protein>
    <submittedName>
        <fullName evidence="2">Uncharacterized protein</fullName>
    </submittedName>
</protein>
<name>A0A8J4BS97_9CHLO</name>
<feature type="region of interest" description="Disordered" evidence="1">
    <location>
        <begin position="817"/>
        <end position="845"/>
    </location>
</feature>
<accession>A0A8J4BS97</accession>
<sequence length="916" mass="96616">MFPAVFGNIPSCSVCLPKAFNAELHTRWSVTNRQQFTIGPDVAQALYVSPVPRFVITSVFPPPVRSNACSSFFRRHPTITAAKGYSGTSEEARSGVGNHLLSGHRSGTVGEPEDATPKQQRARRQQQQQSQGLHPQQPQPNLKARTGPSQRREVGPGATYPTRRSPDSSGAGIRAQPRGRGADPSAKPGRGGSDAASLAATAGGAARSTGSRRTLYPDSGRDPGSVDSNAAGSYGSQDVNRDGADDSFPGTHNGANERRQRMIREAIEEALRTDGKLTGEAVVRTPYKPGGGGGKVAGKVTFLVSPIEVAQEVLDQAQRDAEELTRRTVHPALKEAQGRRFQSIDPLGLGSGFGRESGAGAGGGGSSNLGDGMVGRAQSSKEGHGGGARGGGGKFLHDFRDDDVQTEGAAGAGRGAAAGAARRYRFIEVRPRRESKVSGDPEGREPPPPEEPHVQPGPAPSPSFHHQQQRQQWQQSSLLPERQSQLHSAAQPQSAAPVAPPHRAQPGSDLTSRQTDVPTEVQPLRSTSSPRQQHQPQHRQDDGHQLPQRRWWDAGGSDQQAARVGGGQEEQEGGEESAPRQRYDYRLRLDPEKSVGGMARALLQALSGHLVVLSEVVGPDDLYFAIRVVATARTLLRQQREKTAAGSDAAAMPGSSGGGGGGLRDKGEGGYSGASAAGRKPQQQYGTASSKDEPGYFGDLALQVLFPKQPYIKPRGYGRKSGSNDGEGEVTERVWRLYSHRVCSLGQGVEAPVRLCVNRTSSVKNLADKLGPAVLRDGLVVLQAAGRDAVALSLAAVVRTRSWLASGAKTASITAAMQPGDQDEAPPAAPSAAPPPAASSSVVIAPPGTDLDVAVYPSWRRADDDEEGDRVGSPWGGIPGGQGDFRSVQLLVRLCRGSRPDLPVLGTDEFLPPTAT</sequence>
<organism evidence="2 3">
    <name type="scientific">Volvox africanus</name>
    <dbReference type="NCBI Taxonomy" id="51714"/>
    <lineage>
        <taxon>Eukaryota</taxon>
        <taxon>Viridiplantae</taxon>
        <taxon>Chlorophyta</taxon>
        <taxon>core chlorophytes</taxon>
        <taxon>Chlorophyceae</taxon>
        <taxon>CS clade</taxon>
        <taxon>Chlamydomonadales</taxon>
        <taxon>Volvocaceae</taxon>
        <taxon>Volvox</taxon>
    </lineage>
</organism>
<feature type="region of interest" description="Disordered" evidence="1">
    <location>
        <begin position="343"/>
        <end position="585"/>
    </location>
</feature>
<evidence type="ECO:0000313" key="3">
    <source>
        <dbReference type="Proteomes" id="UP000747399"/>
    </source>
</evidence>
<feature type="compositionally biased region" description="Pro residues" evidence="1">
    <location>
        <begin position="827"/>
        <end position="837"/>
    </location>
</feature>
<comment type="caution">
    <text evidence="2">The sequence shown here is derived from an EMBL/GenBank/DDBJ whole genome shotgun (WGS) entry which is preliminary data.</text>
</comment>
<feature type="compositionally biased region" description="Low complexity" evidence="1">
    <location>
        <begin position="125"/>
        <end position="140"/>
    </location>
</feature>
<dbReference type="EMBL" id="BNCO01000066">
    <property type="protein sequence ID" value="GIL64412.1"/>
    <property type="molecule type" value="Genomic_DNA"/>
</dbReference>
<dbReference type="Proteomes" id="UP000747399">
    <property type="component" value="Unassembled WGS sequence"/>
</dbReference>
<feature type="compositionally biased region" description="Basic and acidic residues" evidence="1">
    <location>
        <begin position="425"/>
        <end position="453"/>
    </location>
</feature>
<feature type="compositionally biased region" description="Polar residues" evidence="1">
    <location>
        <begin position="508"/>
        <end position="517"/>
    </location>
</feature>
<keyword evidence="3" id="KW-1185">Reference proteome</keyword>
<feature type="region of interest" description="Disordered" evidence="1">
    <location>
        <begin position="84"/>
        <end position="259"/>
    </location>
</feature>
<feature type="compositionally biased region" description="Low complexity" evidence="1">
    <location>
        <begin position="195"/>
        <end position="214"/>
    </location>
</feature>
<feature type="compositionally biased region" description="Low complexity" evidence="1">
    <location>
        <begin position="483"/>
        <end position="497"/>
    </location>
</feature>
<dbReference type="AlphaFoldDB" id="A0A8J4BS97"/>
<feature type="compositionally biased region" description="Gly residues" evidence="1">
    <location>
        <begin position="349"/>
        <end position="367"/>
    </location>
</feature>
<reference evidence="2" key="1">
    <citation type="journal article" date="2021" name="Proc. Natl. Acad. Sci. U.S.A.">
        <title>Three genomes in the algal genus Volvox reveal the fate of a haploid sex-determining region after a transition to homothallism.</title>
        <authorList>
            <person name="Yamamoto K."/>
            <person name="Hamaji T."/>
            <person name="Kawai-Toyooka H."/>
            <person name="Matsuzaki R."/>
            <person name="Takahashi F."/>
            <person name="Nishimura Y."/>
            <person name="Kawachi M."/>
            <person name="Noguchi H."/>
            <person name="Minakuchi Y."/>
            <person name="Umen J.G."/>
            <person name="Toyoda A."/>
            <person name="Nozaki H."/>
        </authorList>
    </citation>
    <scope>NUCLEOTIDE SEQUENCE</scope>
    <source>
        <strain evidence="2">NIES-3780</strain>
    </source>
</reference>
<feature type="region of interest" description="Disordered" evidence="1">
    <location>
        <begin position="642"/>
        <end position="691"/>
    </location>
</feature>
<feature type="compositionally biased region" description="Gly residues" evidence="1">
    <location>
        <begin position="385"/>
        <end position="394"/>
    </location>
</feature>
<feature type="compositionally biased region" description="Polar residues" evidence="1">
    <location>
        <begin position="226"/>
        <end position="238"/>
    </location>
</feature>
<proteinExistence type="predicted"/>
<feature type="compositionally biased region" description="Low complexity" evidence="1">
    <location>
        <begin position="644"/>
        <end position="654"/>
    </location>
</feature>